<dbReference type="NCBIfam" id="TIGR01174">
    <property type="entry name" value="ftsA"/>
    <property type="match status" value="1"/>
</dbReference>
<dbReference type="AlphaFoldDB" id="A0A1F6MC78"/>
<keyword evidence="1 5" id="KW-1003">Cell membrane</keyword>
<evidence type="ECO:0000313" key="8">
    <source>
        <dbReference type="EMBL" id="OGH69262.1"/>
    </source>
</evidence>
<comment type="subcellular location">
    <subcellularLocation>
        <location evidence="5">Cell membrane</location>
        <topology evidence="5">Peripheral membrane protein</topology>
        <orientation evidence="5">Cytoplasmic side</orientation>
    </subcellularLocation>
    <text evidence="5">Localizes to the Z ring in an FtsZ-dependent manner. Targeted to the membrane through a conserved C-terminal amphipathic helix.</text>
</comment>
<comment type="similarity">
    <text evidence="5 6">Belongs to the FtsA/MreB family.</text>
</comment>
<gene>
    <name evidence="5" type="primary">ftsA</name>
    <name evidence="8" type="ORF">A2754_00190</name>
</gene>
<dbReference type="Gene3D" id="3.30.420.40">
    <property type="match status" value="1"/>
</dbReference>
<dbReference type="CDD" id="cd24048">
    <property type="entry name" value="ASKHA_NBD_FtsA"/>
    <property type="match status" value="1"/>
</dbReference>
<dbReference type="Pfam" id="PF02491">
    <property type="entry name" value="SHS2_FTSA"/>
    <property type="match status" value="1"/>
</dbReference>
<dbReference type="GO" id="GO:0032153">
    <property type="term" value="C:cell division site"/>
    <property type="evidence" value="ECO:0007669"/>
    <property type="project" value="UniProtKB-UniRule"/>
</dbReference>
<dbReference type="PANTHER" id="PTHR32432:SF4">
    <property type="entry name" value="CELL DIVISION PROTEIN FTSA"/>
    <property type="match status" value="1"/>
</dbReference>
<comment type="caution">
    <text evidence="8">The sequence shown here is derived from an EMBL/GenBank/DDBJ whole genome shotgun (WGS) entry which is preliminary data.</text>
</comment>
<organism evidence="8 9">
    <name type="scientific">Candidatus Magasanikbacteria bacterium RIFCSPHIGHO2_01_FULL_47_8</name>
    <dbReference type="NCBI Taxonomy" id="1798673"/>
    <lineage>
        <taxon>Bacteria</taxon>
        <taxon>Candidatus Magasanikiibacteriota</taxon>
    </lineage>
</organism>
<sequence>MRKDQDNLVVGLDIGSSAVRLVVGQMMYDGESRSSELQILGAADVPSAGVHKGVINSIEDVVSSISACLEKGERMVGVPISKVWVGISGLHIVSQVSKGVIAVSKADNEISEEDVSRAVEASRAIATPLNYEVLHVLPKNFSIDGQGKVKDPVGMTGIRLEVDSQIILGSSSQIKNLTKAVYRAGLNIEDLVLSILATSEAVVTARQKEIGVVIVNIGVSTTSLAVFEEGDILHTAILPIGAEHITNDIAIGLRTSIDIAEAVKTQYGDCSPGQISKREEIDLYEVGAGDHEIVKKQYVSEIIEARVEEILSKIDQELVRIKRNGLLPAGAVFTGGGAKLPGLVELAKKHLRLPAVLGYPLNITSVTDKVNDLNFSTAMGLVRWGSMIQHHGYGGNSYDSQGGGAFKRVGQAGSRLKKWIKTLIP</sequence>
<protein>
    <recommendedName>
        <fullName evidence="5 6">Cell division protein FtsA</fullName>
    </recommendedName>
</protein>
<evidence type="ECO:0000256" key="6">
    <source>
        <dbReference type="PIRNR" id="PIRNR003101"/>
    </source>
</evidence>
<dbReference type="EMBL" id="MFPU01000055">
    <property type="protein sequence ID" value="OGH69262.1"/>
    <property type="molecule type" value="Genomic_DNA"/>
</dbReference>
<dbReference type="SUPFAM" id="SSF53067">
    <property type="entry name" value="Actin-like ATPase domain"/>
    <property type="match status" value="2"/>
</dbReference>
<evidence type="ECO:0000313" key="9">
    <source>
        <dbReference type="Proteomes" id="UP000177953"/>
    </source>
</evidence>
<dbReference type="GO" id="GO:0043093">
    <property type="term" value="P:FtsZ-dependent cytokinesis"/>
    <property type="evidence" value="ECO:0007669"/>
    <property type="project" value="UniProtKB-UniRule"/>
</dbReference>
<comment type="subunit">
    <text evidence="5">Self-interacts. Interacts with FtsZ.</text>
</comment>
<name>A0A1F6MC78_9BACT</name>
<dbReference type="Proteomes" id="UP000177953">
    <property type="component" value="Unassembled WGS sequence"/>
</dbReference>
<dbReference type="InterPro" id="IPR003494">
    <property type="entry name" value="SHS2_FtsA"/>
</dbReference>
<evidence type="ECO:0000259" key="7">
    <source>
        <dbReference type="SMART" id="SM00842"/>
    </source>
</evidence>
<evidence type="ECO:0000256" key="2">
    <source>
        <dbReference type="ARBA" id="ARBA00022618"/>
    </source>
</evidence>
<keyword evidence="2 5" id="KW-0132">Cell division</keyword>
<dbReference type="PANTHER" id="PTHR32432">
    <property type="entry name" value="CELL DIVISION PROTEIN FTSA-RELATED"/>
    <property type="match status" value="1"/>
</dbReference>
<dbReference type="InterPro" id="IPR050696">
    <property type="entry name" value="FtsA/MreB"/>
</dbReference>
<proteinExistence type="inferred from homology"/>
<evidence type="ECO:0000256" key="5">
    <source>
        <dbReference type="HAMAP-Rule" id="MF_02033"/>
    </source>
</evidence>
<dbReference type="HAMAP" id="MF_02033">
    <property type="entry name" value="FtsA"/>
    <property type="match status" value="1"/>
</dbReference>
<dbReference type="GO" id="GO:0009898">
    <property type="term" value="C:cytoplasmic side of plasma membrane"/>
    <property type="evidence" value="ECO:0007669"/>
    <property type="project" value="UniProtKB-UniRule"/>
</dbReference>
<dbReference type="SMART" id="SM00842">
    <property type="entry name" value="FtsA"/>
    <property type="match status" value="1"/>
</dbReference>
<keyword evidence="3 5" id="KW-0472">Membrane</keyword>
<reference evidence="8 9" key="1">
    <citation type="journal article" date="2016" name="Nat. Commun.">
        <title>Thousands of microbial genomes shed light on interconnected biogeochemical processes in an aquifer system.</title>
        <authorList>
            <person name="Anantharaman K."/>
            <person name="Brown C.T."/>
            <person name="Hug L.A."/>
            <person name="Sharon I."/>
            <person name="Castelle C.J."/>
            <person name="Probst A.J."/>
            <person name="Thomas B.C."/>
            <person name="Singh A."/>
            <person name="Wilkins M.J."/>
            <person name="Karaoz U."/>
            <person name="Brodie E.L."/>
            <person name="Williams K.H."/>
            <person name="Hubbard S.S."/>
            <person name="Banfield J.F."/>
        </authorList>
    </citation>
    <scope>NUCLEOTIDE SEQUENCE [LARGE SCALE GENOMIC DNA]</scope>
</reference>
<dbReference type="Gene3D" id="3.30.1490.110">
    <property type="match status" value="1"/>
</dbReference>
<evidence type="ECO:0000256" key="3">
    <source>
        <dbReference type="ARBA" id="ARBA00023136"/>
    </source>
</evidence>
<evidence type="ECO:0000256" key="4">
    <source>
        <dbReference type="ARBA" id="ARBA00023306"/>
    </source>
</evidence>
<keyword evidence="4 5" id="KW-0131">Cell cycle</keyword>
<dbReference type="PIRSF" id="PIRSF003101">
    <property type="entry name" value="FtsA"/>
    <property type="match status" value="1"/>
</dbReference>
<evidence type="ECO:0000256" key="1">
    <source>
        <dbReference type="ARBA" id="ARBA00022475"/>
    </source>
</evidence>
<comment type="function">
    <text evidence="5 6">Cell division protein that is involved in the assembly of the Z ring. May serve as a membrane anchor for the Z ring.</text>
</comment>
<dbReference type="Pfam" id="PF14450">
    <property type="entry name" value="FtsA"/>
    <property type="match status" value="1"/>
</dbReference>
<dbReference type="InterPro" id="IPR020823">
    <property type="entry name" value="Cell_div_FtsA"/>
</dbReference>
<dbReference type="InterPro" id="IPR043129">
    <property type="entry name" value="ATPase_NBD"/>
</dbReference>
<accession>A0A1F6MC78</accession>
<feature type="domain" description="SHS2" evidence="7">
    <location>
        <begin position="9"/>
        <end position="202"/>
    </location>
</feature>